<evidence type="ECO:0000313" key="6">
    <source>
        <dbReference type="Proteomes" id="UP001054889"/>
    </source>
</evidence>
<dbReference type="PANTHER" id="PTHR31945">
    <property type="entry name" value="TRANSCRIPTION FACTOR SCREAM2-RELATED"/>
    <property type="match status" value="1"/>
</dbReference>
<accession>A0AAV5BPN3</accession>
<dbReference type="GO" id="GO:0005634">
    <property type="term" value="C:nucleus"/>
    <property type="evidence" value="ECO:0007669"/>
    <property type="project" value="UniProtKB-SubCell"/>
</dbReference>
<reference evidence="5" key="1">
    <citation type="journal article" date="2018" name="DNA Res.">
        <title>Multiple hybrid de novo genome assembly of finger millet, an orphan allotetraploid crop.</title>
        <authorList>
            <person name="Hatakeyama M."/>
            <person name="Aluri S."/>
            <person name="Balachadran M.T."/>
            <person name="Sivarajan S.R."/>
            <person name="Patrignani A."/>
            <person name="Gruter S."/>
            <person name="Poveda L."/>
            <person name="Shimizu-Inatsugi R."/>
            <person name="Baeten J."/>
            <person name="Francoijs K.J."/>
            <person name="Nataraja K.N."/>
            <person name="Reddy Y.A.N."/>
            <person name="Phadnis S."/>
            <person name="Ravikumar R.L."/>
            <person name="Schlapbach R."/>
            <person name="Sreeman S.M."/>
            <person name="Shimizu K.K."/>
        </authorList>
    </citation>
    <scope>NUCLEOTIDE SEQUENCE</scope>
</reference>
<evidence type="ECO:0000256" key="2">
    <source>
        <dbReference type="ARBA" id="ARBA00023242"/>
    </source>
</evidence>
<dbReference type="GO" id="GO:0003700">
    <property type="term" value="F:DNA-binding transcription factor activity"/>
    <property type="evidence" value="ECO:0007669"/>
    <property type="project" value="TreeGrafter"/>
</dbReference>
<dbReference type="GO" id="GO:0043565">
    <property type="term" value="F:sequence-specific DNA binding"/>
    <property type="evidence" value="ECO:0007669"/>
    <property type="project" value="TreeGrafter"/>
</dbReference>
<dbReference type="PANTHER" id="PTHR31945:SF78">
    <property type="entry name" value="OS05G0337200 PROTEIN"/>
    <property type="match status" value="1"/>
</dbReference>
<evidence type="ECO:0000256" key="1">
    <source>
        <dbReference type="ARBA" id="ARBA00004123"/>
    </source>
</evidence>
<sequence length="152" mass="16338">MGRDKAMVSREQKRAILHEKLQVLRSVTHSRAGNNMSIIADASTYIKDLRQKIARLNQEIASAEDADNSPLVSVEALETGFLINVFVDNSSPGLLASILEAFDHLGLTVLEARASCSGSFRLEAVGGEAGDEGLINAYAVEQAVVQAIRNCP</sequence>
<dbReference type="Pfam" id="PF22754">
    <property type="entry name" value="bHLH-TF_ACT-like_plant"/>
    <property type="match status" value="1"/>
</dbReference>
<name>A0AAV5BPN3_ELECO</name>
<evidence type="ECO:0000259" key="4">
    <source>
        <dbReference type="Pfam" id="PF22754"/>
    </source>
</evidence>
<protein>
    <recommendedName>
        <fullName evidence="4">Plant bHLH transcription factor ACT-like domain-containing protein</fullName>
    </recommendedName>
</protein>
<keyword evidence="2" id="KW-0539">Nucleus</keyword>
<evidence type="ECO:0000256" key="3">
    <source>
        <dbReference type="SAM" id="Coils"/>
    </source>
</evidence>
<dbReference type="InterPro" id="IPR051358">
    <property type="entry name" value="TF_AMS/ICE1/BHLH6-like"/>
</dbReference>
<keyword evidence="3" id="KW-0175">Coiled coil</keyword>
<keyword evidence="6" id="KW-1185">Reference proteome</keyword>
<dbReference type="EMBL" id="BQKI01000002">
    <property type="protein sequence ID" value="GJM88288.1"/>
    <property type="molecule type" value="Genomic_DNA"/>
</dbReference>
<feature type="coiled-coil region" evidence="3">
    <location>
        <begin position="39"/>
        <end position="66"/>
    </location>
</feature>
<proteinExistence type="predicted"/>
<evidence type="ECO:0000313" key="5">
    <source>
        <dbReference type="EMBL" id="GJM88288.1"/>
    </source>
</evidence>
<comment type="subcellular location">
    <subcellularLocation>
        <location evidence="1">Nucleus</location>
    </subcellularLocation>
</comment>
<organism evidence="5 6">
    <name type="scientific">Eleusine coracana subsp. coracana</name>
    <dbReference type="NCBI Taxonomy" id="191504"/>
    <lineage>
        <taxon>Eukaryota</taxon>
        <taxon>Viridiplantae</taxon>
        <taxon>Streptophyta</taxon>
        <taxon>Embryophyta</taxon>
        <taxon>Tracheophyta</taxon>
        <taxon>Spermatophyta</taxon>
        <taxon>Magnoliopsida</taxon>
        <taxon>Liliopsida</taxon>
        <taxon>Poales</taxon>
        <taxon>Poaceae</taxon>
        <taxon>PACMAD clade</taxon>
        <taxon>Chloridoideae</taxon>
        <taxon>Cynodonteae</taxon>
        <taxon>Eleusininae</taxon>
        <taxon>Eleusine</taxon>
    </lineage>
</organism>
<reference evidence="5" key="2">
    <citation type="submission" date="2021-12" db="EMBL/GenBank/DDBJ databases">
        <title>Resequencing data analysis of finger millet.</title>
        <authorList>
            <person name="Hatakeyama M."/>
            <person name="Aluri S."/>
            <person name="Balachadran M.T."/>
            <person name="Sivarajan S.R."/>
            <person name="Poveda L."/>
            <person name="Shimizu-Inatsugi R."/>
            <person name="Schlapbach R."/>
            <person name="Sreeman S.M."/>
            <person name="Shimizu K.K."/>
        </authorList>
    </citation>
    <scope>NUCLEOTIDE SEQUENCE</scope>
</reference>
<dbReference type="AlphaFoldDB" id="A0AAV5BPN3"/>
<comment type="caution">
    <text evidence="5">The sequence shown here is derived from an EMBL/GenBank/DDBJ whole genome shotgun (WGS) entry which is preliminary data.</text>
</comment>
<dbReference type="Proteomes" id="UP001054889">
    <property type="component" value="Unassembled WGS sequence"/>
</dbReference>
<gene>
    <name evidence="5" type="primary">ga04333</name>
    <name evidence="5" type="ORF">PR202_ga04333</name>
</gene>
<feature type="domain" description="Plant bHLH transcription factor ACT-like" evidence="4">
    <location>
        <begin position="72"/>
        <end position="149"/>
    </location>
</feature>
<dbReference type="InterPro" id="IPR054502">
    <property type="entry name" value="bHLH-TF_ACT-like_plant"/>
</dbReference>